<comment type="caution">
    <text evidence="3">The sequence shown here is derived from an EMBL/GenBank/DDBJ whole genome shotgun (WGS) entry which is preliminary data.</text>
</comment>
<dbReference type="RefSeq" id="WP_378228735.1">
    <property type="nucleotide sequence ID" value="NZ_JBHSLL010000018.1"/>
</dbReference>
<reference evidence="4" key="1">
    <citation type="journal article" date="2019" name="Int. J. Syst. Evol. Microbiol.">
        <title>The Global Catalogue of Microorganisms (GCM) 10K type strain sequencing project: providing services to taxonomists for standard genome sequencing and annotation.</title>
        <authorList>
            <consortium name="The Broad Institute Genomics Platform"/>
            <consortium name="The Broad Institute Genome Sequencing Center for Infectious Disease"/>
            <person name="Wu L."/>
            <person name="Ma J."/>
        </authorList>
    </citation>
    <scope>NUCLEOTIDE SEQUENCE [LARGE SCALE GENOMIC DNA]</scope>
    <source>
        <strain evidence="4">CGMCC 4.1415</strain>
    </source>
</reference>
<dbReference type="Pfam" id="PF01613">
    <property type="entry name" value="Flavin_Reduct"/>
    <property type="match status" value="1"/>
</dbReference>
<dbReference type="InterPro" id="IPR050268">
    <property type="entry name" value="NADH-dep_flavin_reductase"/>
</dbReference>
<evidence type="ECO:0000256" key="1">
    <source>
        <dbReference type="ARBA" id="ARBA00023002"/>
    </source>
</evidence>
<proteinExistence type="predicted"/>
<dbReference type="SUPFAM" id="SSF50475">
    <property type="entry name" value="FMN-binding split barrel"/>
    <property type="match status" value="1"/>
</dbReference>
<dbReference type="EMBL" id="JBHSLL010000018">
    <property type="protein sequence ID" value="MFC5385802.1"/>
    <property type="molecule type" value="Genomic_DNA"/>
</dbReference>
<protein>
    <submittedName>
        <fullName evidence="3">Flavin reductase</fullName>
    </submittedName>
</protein>
<name>A0ABW0GWL0_9HYPH</name>
<sequence>MLKKNDVGPQAYRDAMAKFAGHVHIITTDGAAGLRGATVTASCSVSDTPPILLVCLNRENLKNEVFLANGRFALNTLGKQHQPVAAAISGQTGLASMSERFKVGTWDVIATGAPTLIDAIAVFDCEIIDTKDIATHRIYFGRVAGLRLGKEQPPLLYHDRHYTVLDDKA</sequence>
<dbReference type="PANTHER" id="PTHR30466">
    <property type="entry name" value="FLAVIN REDUCTASE"/>
    <property type="match status" value="1"/>
</dbReference>
<evidence type="ECO:0000313" key="3">
    <source>
        <dbReference type="EMBL" id="MFC5385802.1"/>
    </source>
</evidence>
<feature type="domain" description="Flavin reductase like" evidence="2">
    <location>
        <begin position="16"/>
        <end position="164"/>
    </location>
</feature>
<dbReference type="SMART" id="SM00903">
    <property type="entry name" value="Flavin_Reduct"/>
    <property type="match status" value="1"/>
</dbReference>
<dbReference type="Gene3D" id="2.30.110.10">
    <property type="entry name" value="Electron Transport, Fmn-binding Protein, Chain A"/>
    <property type="match status" value="1"/>
</dbReference>
<keyword evidence="4" id="KW-1185">Reference proteome</keyword>
<dbReference type="InterPro" id="IPR012349">
    <property type="entry name" value="Split_barrel_FMN-bd"/>
</dbReference>
<dbReference type="PANTHER" id="PTHR30466:SF1">
    <property type="entry name" value="FMN REDUCTASE (NADH) RUTF"/>
    <property type="match status" value="1"/>
</dbReference>
<dbReference type="Proteomes" id="UP001596016">
    <property type="component" value="Unassembled WGS sequence"/>
</dbReference>
<keyword evidence="1" id="KW-0560">Oxidoreductase</keyword>
<organism evidence="3 4">
    <name type="scientific">Aquamicrobium segne</name>
    <dbReference type="NCBI Taxonomy" id="469547"/>
    <lineage>
        <taxon>Bacteria</taxon>
        <taxon>Pseudomonadati</taxon>
        <taxon>Pseudomonadota</taxon>
        <taxon>Alphaproteobacteria</taxon>
        <taxon>Hyphomicrobiales</taxon>
        <taxon>Phyllobacteriaceae</taxon>
        <taxon>Aquamicrobium</taxon>
    </lineage>
</organism>
<dbReference type="InterPro" id="IPR002563">
    <property type="entry name" value="Flavin_Rdtase-like_dom"/>
</dbReference>
<evidence type="ECO:0000259" key="2">
    <source>
        <dbReference type="SMART" id="SM00903"/>
    </source>
</evidence>
<accession>A0ABW0GWL0</accession>
<gene>
    <name evidence="3" type="ORF">ACFPLB_07455</name>
</gene>
<evidence type="ECO:0000313" key="4">
    <source>
        <dbReference type="Proteomes" id="UP001596016"/>
    </source>
</evidence>